<accession>Q9IP70</accession>
<dbReference type="MEROPS" id="I50.001"/>
<dbReference type="SUPFAM" id="SSF49894">
    <property type="entry name" value="Baculovirus p35 protein"/>
    <property type="match status" value="1"/>
</dbReference>
<reference evidence="1" key="1">
    <citation type="submission" date="1998-05" db="EMBL/GenBank/DDBJ databases">
        <title>Identification and characterization of Leucania separata nuclear polyhedrosis virus p35 gene.</title>
        <authorList>
            <person name="Peng Y.H."/>
            <person name="Li C.G."/>
            <person name="Hoang Y.X."/>
            <person name="Qi Y.P."/>
        </authorList>
    </citation>
    <scope>NUCLEOTIDE SEQUENCE</scope>
</reference>
<dbReference type="EMBL" id="AF068929">
    <property type="protein sequence ID" value="AAF78504.1"/>
    <property type="molecule type" value="Genomic_DNA"/>
</dbReference>
<sequence>MCVIFPVEVHVSQPIIRDCQVDKQTRELVYINKTTNTQPTKPVLTMFNISGPIRSETRKNKFKRDRIKSKEHEQFDPLQRDWSDQMGGFHHSIKYFRDEHYSVRCQNRSVFKSKFGKILQSHDYADKKCIEAYGKFFLPKFGHRSGFYVALAVSVWKPGLENSSFQVLSFEYNPDCYKVIVPFGHEIGVTGCLDDDVAAKQDSVEEERAKAENRVQSLMPPCCFKNSENLLSWGEASKNKSMWYNPKEFTTECRWPKSQNNNWKIFCNRFIYDKKRKVLYVKLHNVTSALNKNVIFNTIFLM</sequence>
<evidence type="ECO:0000313" key="1">
    <source>
        <dbReference type="EMBL" id="AAF78504.1"/>
    </source>
</evidence>
<protein>
    <submittedName>
        <fullName evidence="1">p35 protein</fullName>
    </submittedName>
</protein>
<dbReference type="Pfam" id="PF02331">
    <property type="entry name" value="P35"/>
    <property type="match status" value="1"/>
</dbReference>
<dbReference type="Gene3D" id="2.60.250.10">
    <property type="entry name" value="Baculovirus p35"/>
    <property type="match status" value="1"/>
</dbReference>
<dbReference type="GO" id="GO:0043027">
    <property type="term" value="F:cysteine-type endopeptidase inhibitor activity involved in apoptotic process"/>
    <property type="evidence" value="ECO:0007669"/>
    <property type="project" value="InterPro"/>
</dbReference>
<name>Q9IP70_NPVLS</name>
<dbReference type="InterPro" id="IPR036562">
    <property type="entry name" value="Baculovirus_p35_sf"/>
</dbReference>
<gene>
    <name evidence="1" type="primary">p35</name>
</gene>
<proteinExistence type="predicted"/>
<organismHost>
    <name type="scientific">Lepidoptera</name>
    <name type="common">moths &amp; butterflies</name>
    <dbReference type="NCBI Taxonomy" id="7088"/>
</organismHost>
<organism evidence="1">
    <name type="scientific">Leucania separata nucleopolyhedrovirus</name>
    <name type="common">LsNPV</name>
    <dbReference type="NCBI Taxonomy" id="1307956"/>
    <lineage>
        <taxon>Viruses</taxon>
        <taxon>Viruses incertae sedis</taxon>
        <taxon>Naldaviricetes</taxon>
        <taxon>Lefavirales</taxon>
        <taxon>Baculoviridae</taxon>
        <taxon>Alphabaculovirus</taxon>
        <taxon>Alphabaculovirus leseparatae</taxon>
    </lineage>
</organism>
<dbReference type="InterPro" id="IPR003429">
    <property type="entry name" value="Baculovirus_p35"/>
</dbReference>